<feature type="region of interest" description="Disordered" evidence="1">
    <location>
        <begin position="55"/>
        <end position="74"/>
    </location>
</feature>
<reference evidence="2 3" key="1">
    <citation type="submission" date="2020-07" db="EMBL/GenBank/DDBJ databases">
        <title>Sequencing the genomes of 1000 actinobacteria strains.</title>
        <authorList>
            <person name="Klenk H.-P."/>
        </authorList>
    </citation>
    <scope>NUCLEOTIDE SEQUENCE [LARGE SCALE GENOMIC DNA]</scope>
    <source>
        <strain evidence="2 3">LI1</strain>
    </source>
</reference>
<comment type="caution">
    <text evidence="2">The sequence shown here is derived from an EMBL/GenBank/DDBJ whole genome shotgun (WGS) entry which is preliminary data.</text>
</comment>
<evidence type="ECO:0000256" key="1">
    <source>
        <dbReference type="SAM" id="MobiDB-lite"/>
    </source>
</evidence>
<keyword evidence="3" id="KW-1185">Reference proteome</keyword>
<name>A0A7Z0J726_9MICO</name>
<dbReference type="EMBL" id="JACCFM010000001">
    <property type="protein sequence ID" value="NYJ21172.1"/>
    <property type="molecule type" value="Genomic_DNA"/>
</dbReference>
<dbReference type="Proteomes" id="UP000537260">
    <property type="component" value="Unassembled WGS sequence"/>
</dbReference>
<proteinExistence type="predicted"/>
<protein>
    <submittedName>
        <fullName evidence="2">Uncharacterized protein</fullName>
    </submittedName>
</protein>
<organism evidence="2 3">
    <name type="scientific">Glaciibacter psychrotolerans</name>
    <dbReference type="NCBI Taxonomy" id="670054"/>
    <lineage>
        <taxon>Bacteria</taxon>
        <taxon>Bacillati</taxon>
        <taxon>Actinomycetota</taxon>
        <taxon>Actinomycetes</taxon>
        <taxon>Micrococcales</taxon>
        <taxon>Microbacteriaceae</taxon>
        <taxon>Glaciibacter</taxon>
    </lineage>
</organism>
<feature type="compositionally biased region" description="Basic and acidic residues" evidence="1">
    <location>
        <begin position="61"/>
        <end position="74"/>
    </location>
</feature>
<accession>A0A7Z0J726</accession>
<evidence type="ECO:0000313" key="3">
    <source>
        <dbReference type="Proteomes" id="UP000537260"/>
    </source>
</evidence>
<gene>
    <name evidence="2" type="ORF">HNR05_002963</name>
</gene>
<sequence length="74" mass="7812">MIGASFDVGFFAAAAATVLAPVITDWNPVSQTVAPNPAALQEADDSHMDRHAWHQTGSKVGVHERAASQRRGDA</sequence>
<dbReference type="AlphaFoldDB" id="A0A7Z0J726"/>
<evidence type="ECO:0000313" key="2">
    <source>
        <dbReference type="EMBL" id="NYJ21172.1"/>
    </source>
</evidence>